<dbReference type="GO" id="GO:0003677">
    <property type="term" value="F:DNA binding"/>
    <property type="evidence" value="ECO:0007669"/>
    <property type="project" value="UniProtKB-KW"/>
</dbReference>
<proteinExistence type="predicted"/>
<sequence length="271" mass="28895">MHVVILVCARYDARMNTDIPLARRDQIAARLAQGQSVVAATLAAEFQVSEDAIRRDLRALAGEGLCRRVYGGALPPLPGATPMAVRMDERRERKAALARAAVAIIEPGEFLFLDSSSTNLALAQCLPPEYALTVATNSVDIAAALLRRQDVHLIMVGGAVDPLVGGCIDATAVLAVGQMNIQRCFLGTCGVLVDTGICTVDAADAAFKRALRAASQRCVAMATNDKLGLLLPHRVTPTREIDHFVVEHDADFAFLKALAKQGTQVLKAEQA</sequence>
<evidence type="ECO:0000259" key="4">
    <source>
        <dbReference type="PROSITE" id="PS51000"/>
    </source>
</evidence>
<dbReference type="PROSITE" id="PS51000">
    <property type="entry name" value="HTH_DEOR_2"/>
    <property type="match status" value="1"/>
</dbReference>
<dbReference type="PANTHER" id="PTHR30363">
    <property type="entry name" value="HTH-TYPE TRANSCRIPTIONAL REGULATOR SRLR-RELATED"/>
    <property type="match status" value="1"/>
</dbReference>
<evidence type="ECO:0000256" key="2">
    <source>
        <dbReference type="ARBA" id="ARBA00023015"/>
    </source>
</evidence>
<dbReference type="EMBL" id="JBHRXX010000005">
    <property type="protein sequence ID" value="MFC3684072.1"/>
    <property type="molecule type" value="Genomic_DNA"/>
</dbReference>
<dbReference type="InterPro" id="IPR037171">
    <property type="entry name" value="NagB/RpiA_transferase-like"/>
</dbReference>
<name>A0ABV7W538_9BURK</name>
<dbReference type="SMART" id="SM00420">
    <property type="entry name" value="HTH_DEOR"/>
    <property type="match status" value="1"/>
</dbReference>
<feature type="domain" description="HTH deoR-type" evidence="4">
    <location>
        <begin position="20"/>
        <end position="75"/>
    </location>
</feature>
<dbReference type="SUPFAM" id="SSF46785">
    <property type="entry name" value="Winged helix' DNA-binding domain"/>
    <property type="match status" value="1"/>
</dbReference>
<dbReference type="Pfam" id="PF08220">
    <property type="entry name" value="HTH_DeoR"/>
    <property type="match status" value="1"/>
</dbReference>
<dbReference type="InterPro" id="IPR014036">
    <property type="entry name" value="DeoR-like_C"/>
</dbReference>
<dbReference type="RefSeq" id="WP_382173699.1">
    <property type="nucleotide sequence ID" value="NZ_JBHRXX010000005.1"/>
</dbReference>
<keyword evidence="1" id="KW-0678">Repressor</keyword>
<evidence type="ECO:0000256" key="3">
    <source>
        <dbReference type="ARBA" id="ARBA00023163"/>
    </source>
</evidence>
<dbReference type="InterPro" id="IPR001034">
    <property type="entry name" value="DeoR_HTH"/>
</dbReference>
<gene>
    <name evidence="5" type="ORF">ACFOPI_10750</name>
</gene>
<dbReference type="PRINTS" id="PR00037">
    <property type="entry name" value="HTHLACR"/>
</dbReference>
<protein>
    <submittedName>
        <fullName evidence="5">DeoR/GlpR family DNA-binding transcription regulator</fullName>
    </submittedName>
</protein>
<dbReference type="SUPFAM" id="SSF100950">
    <property type="entry name" value="NagB/RpiA/CoA transferase-like"/>
    <property type="match status" value="1"/>
</dbReference>
<dbReference type="Proteomes" id="UP001595729">
    <property type="component" value="Unassembled WGS sequence"/>
</dbReference>
<organism evidence="5 6">
    <name type="scientific">Hydrogenophaga luteola</name>
    <dbReference type="NCBI Taxonomy" id="1591122"/>
    <lineage>
        <taxon>Bacteria</taxon>
        <taxon>Pseudomonadati</taxon>
        <taxon>Pseudomonadota</taxon>
        <taxon>Betaproteobacteria</taxon>
        <taxon>Burkholderiales</taxon>
        <taxon>Comamonadaceae</taxon>
        <taxon>Hydrogenophaga</taxon>
    </lineage>
</organism>
<dbReference type="Gene3D" id="1.10.10.10">
    <property type="entry name" value="Winged helix-like DNA-binding domain superfamily/Winged helix DNA-binding domain"/>
    <property type="match status" value="1"/>
</dbReference>
<keyword evidence="6" id="KW-1185">Reference proteome</keyword>
<keyword evidence="3" id="KW-0804">Transcription</keyword>
<evidence type="ECO:0000256" key="1">
    <source>
        <dbReference type="ARBA" id="ARBA00022491"/>
    </source>
</evidence>
<dbReference type="InterPro" id="IPR036390">
    <property type="entry name" value="WH_DNA-bd_sf"/>
</dbReference>
<dbReference type="InterPro" id="IPR036388">
    <property type="entry name" value="WH-like_DNA-bd_sf"/>
</dbReference>
<accession>A0ABV7W538</accession>
<dbReference type="Pfam" id="PF00455">
    <property type="entry name" value="DeoRC"/>
    <property type="match status" value="1"/>
</dbReference>
<keyword evidence="5" id="KW-0238">DNA-binding</keyword>
<dbReference type="PANTHER" id="PTHR30363:SF4">
    <property type="entry name" value="GLYCEROL-3-PHOSPHATE REGULON REPRESSOR"/>
    <property type="match status" value="1"/>
</dbReference>
<dbReference type="InterPro" id="IPR050313">
    <property type="entry name" value="Carb_Metab_HTH_regulators"/>
</dbReference>
<dbReference type="SMART" id="SM01134">
    <property type="entry name" value="DeoRC"/>
    <property type="match status" value="1"/>
</dbReference>
<evidence type="ECO:0000313" key="6">
    <source>
        <dbReference type="Proteomes" id="UP001595729"/>
    </source>
</evidence>
<reference evidence="6" key="1">
    <citation type="journal article" date="2019" name="Int. J. Syst. Evol. Microbiol.">
        <title>The Global Catalogue of Microorganisms (GCM) 10K type strain sequencing project: providing services to taxonomists for standard genome sequencing and annotation.</title>
        <authorList>
            <consortium name="The Broad Institute Genomics Platform"/>
            <consortium name="The Broad Institute Genome Sequencing Center for Infectious Disease"/>
            <person name="Wu L."/>
            <person name="Ma J."/>
        </authorList>
    </citation>
    <scope>NUCLEOTIDE SEQUENCE [LARGE SCALE GENOMIC DNA]</scope>
    <source>
        <strain evidence="6">KCTC 42501</strain>
    </source>
</reference>
<keyword evidence="2" id="KW-0805">Transcription regulation</keyword>
<comment type="caution">
    <text evidence="5">The sequence shown here is derived from an EMBL/GenBank/DDBJ whole genome shotgun (WGS) entry which is preliminary data.</text>
</comment>
<evidence type="ECO:0000313" key="5">
    <source>
        <dbReference type="EMBL" id="MFC3684072.1"/>
    </source>
</evidence>